<dbReference type="PANTHER" id="PTHR39160">
    <property type="entry name" value="CELL WALL-BINDING PROTEIN YOCH"/>
    <property type="match status" value="1"/>
</dbReference>
<organism evidence="6 7">
    <name type="scientific">Peptostreptococcus canis</name>
    <dbReference type="NCBI Taxonomy" id="1159213"/>
    <lineage>
        <taxon>Bacteria</taxon>
        <taxon>Bacillati</taxon>
        <taxon>Bacillota</taxon>
        <taxon>Clostridia</taxon>
        <taxon>Peptostreptococcales</taxon>
        <taxon>Peptostreptococcaceae</taxon>
        <taxon>Peptostreptococcus</taxon>
    </lineage>
</organism>
<dbReference type="EMBL" id="JABGBW010000002">
    <property type="protein sequence ID" value="MBC2576022.1"/>
    <property type="molecule type" value="Genomic_DNA"/>
</dbReference>
<keyword evidence="2" id="KW-0677">Repeat</keyword>
<dbReference type="InterPro" id="IPR010611">
    <property type="entry name" value="3D_dom"/>
</dbReference>
<evidence type="ECO:0000256" key="2">
    <source>
        <dbReference type="ARBA" id="ARBA00022737"/>
    </source>
</evidence>
<feature type="domain" description="3D" evidence="5">
    <location>
        <begin position="165"/>
        <end position="225"/>
    </location>
</feature>
<accession>A0ABR6TKT2</accession>
<dbReference type="PANTHER" id="PTHR39160:SF4">
    <property type="entry name" value="RESUSCITATION-PROMOTING FACTOR RPFB"/>
    <property type="match status" value="1"/>
</dbReference>
<evidence type="ECO:0000313" key="6">
    <source>
        <dbReference type="EMBL" id="MBC2576022.1"/>
    </source>
</evidence>
<dbReference type="CDD" id="cd14667">
    <property type="entry name" value="3D_containing_proteins"/>
    <property type="match status" value="1"/>
</dbReference>
<name>A0ABR6TKT2_9FIRM</name>
<proteinExistence type="predicted"/>
<protein>
    <recommendedName>
        <fullName evidence="5">3D domain-containing protein</fullName>
    </recommendedName>
</protein>
<sequence>MKKLHSILLVAAISISLMSSVAIYSNAEAAANSTISTNFGWRKEGNKYIYINASGKKLYGWNRLNGLWYYFNRKGQMVTGTQDIGGRKHIFDEDGVYVKTMPIKKNVGNVNVTDTNSKNTSVPGKKIYYDGKGNKLGTGKKYLSNASAYAGHTITASGQRPRWGTIAVDPRVIPLGSRVYIPYFDKVFIANDTGGIIKGTKIDIFMTSTSQMYKFGRRNIDIIVLD</sequence>
<evidence type="ECO:0000313" key="7">
    <source>
        <dbReference type="Proteomes" id="UP000713904"/>
    </source>
</evidence>
<dbReference type="Gene3D" id="2.10.270.10">
    <property type="entry name" value="Cholin Binding"/>
    <property type="match status" value="1"/>
</dbReference>
<evidence type="ECO:0000256" key="1">
    <source>
        <dbReference type="ARBA" id="ARBA00022729"/>
    </source>
</evidence>
<dbReference type="InterPro" id="IPR051933">
    <property type="entry name" value="Resuscitation_pf_RpfB"/>
</dbReference>
<dbReference type="Pfam" id="PF06725">
    <property type="entry name" value="3D"/>
    <property type="match status" value="1"/>
</dbReference>
<dbReference type="InterPro" id="IPR018337">
    <property type="entry name" value="Cell_wall/Cho-bd_repeat"/>
</dbReference>
<feature type="repeat" description="Cell wall-binding" evidence="3">
    <location>
        <begin position="58"/>
        <end position="77"/>
    </location>
</feature>
<dbReference type="InterPro" id="IPR059180">
    <property type="entry name" value="3D_YorM"/>
</dbReference>
<dbReference type="Proteomes" id="UP000713904">
    <property type="component" value="Unassembled WGS sequence"/>
</dbReference>
<feature type="signal peptide" evidence="4">
    <location>
        <begin position="1"/>
        <end position="29"/>
    </location>
</feature>
<dbReference type="PROSITE" id="PS51170">
    <property type="entry name" value="CW"/>
    <property type="match status" value="1"/>
</dbReference>
<comment type="caution">
    <text evidence="6">The sequence shown here is derived from an EMBL/GenBank/DDBJ whole genome shotgun (WGS) entry which is preliminary data.</text>
</comment>
<evidence type="ECO:0000256" key="4">
    <source>
        <dbReference type="SAM" id="SignalP"/>
    </source>
</evidence>
<dbReference type="RefSeq" id="WP_185624032.1">
    <property type="nucleotide sequence ID" value="NZ_JABGBW010000002.1"/>
</dbReference>
<keyword evidence="1 4" id="KW-0732">Signal</keyword>
<feature type="chain" id="PRO_5046068365" description="3D domain-containing protein" evidence="4">
    <location>
        <begin position="30"/>
        <end position="226"/>
    </location>
</feature>
<dbReference type="SUPFAM" id="SSF50685">
    <property type="entry name" value="Barwin-like endoglucanases"/>
    <property type="match status" value="1"/>
</dbReference>
<dbReference type="Pfam" id="PF19127">
    <property type="entry name" value="Choline_bind_3"/>
    <property type="match status" value="1"/>
</dbReference>
<keyword evidence="7" id="KW-1185">Reference proteome</keyword>
<dbReference type="Gene3D" id="2.40.40.10">
    <property type="entry name" value="RlpA-like domain"/>
    <property type="match status" value="1"/>
</dbReference>
<dbReference type="InterPro" id="IPR036908">
    <property type="entry name" value="RlpA-like_sf"/>
</dbReference>
<dbReference type="SUPFAM" id="SSF69360">
    <property type="entry name" value="Cell wall binding repeat"/>
    <property type="match status" value="1"/>
</dbReference>
<reference evidence="6 7" key="1">
    <citation type="submission" date="2020-05" db="EMBL/GenBank/DDBJ databases">
        <title>Draft genome of xy-202 and genomic insight in genome of the genus Peptostreptococcus.</title>
        <authorList>
            <person name="Zhang Z."/>
        </authorList>
    </citation>
    <scope>NUCLEOTIDE SEQUENCE [LARGE SCALE GENOMIC DNA]</scope>
    <source>
        <strain evidence="6 7">DSM 27025</strain>
    </source>
</reference>
<evidence type="ECO:0000256" key="3">
    <source>
        <dbReference type="PROSITE-ProRule" id="PRU00591"/>
    </source>
</evidence>
<evidence type="ECO:0000259" key="5">
    <source>
        <dbReference type="Pfam" id="PF06725"/>
    </source>
</evidence>
<gene>
    <name evidence="6" type="ORF">HLB29_04920</name>
</gene>